<protein>
    <submittedName>
        <fullName evidence="1">Uncharacterized protein</fullName>
    </submittedName>
</protein>
<sequence length="186" mass="20740">WLLRQQPCSPQHQGLYAADGSDRYGTILFSLVLAFYSPLNLLDTQVNSRRRAIRLAQGKVATPSGDESLMTRSARRSSITHAASSRWPTQVPTPMARSSSSRTRSILTWIPSTPSSASEYSIIFFIYSLPLDQHCIDINPYPVRQTTGSSTAPTRPWTRSRRYLLMSGTGRSRRFASGASRCTQIP</sequence>
<keyword evidence="2" id="KW-1185">Reference proteome</keyword>
<proteinExistence type="predicted"/>
<evidence type="ECO:0000313" key="1">
    <source>
        <dbReference type="EMBL" id="RUP43377.1"/>
    </source>
</evidence>
<reference evidence="1 2" key="1">
    <citation type="journal article" date="2018" name="New Phytol.">
        <title>Phylogenomics of Endogonaceae and evolution of mycorrhizas within Mucoromycota.</title>
        <authorList>
            <person name="Chang Y."/>
            <person name="Desiro A."/>
            <person name="Na H."/>
            <person name="Sandor L."/>
            <person name="Lipzen A."/>
            <person name="Clum A."/>
            <person name="Barry K."/>
            <person name="Grigoriev I.V."/>
            <person name="Martin F.M."/>
            <person name="Stajich J.E."/>
            <person name="Smith M.E."/>
            <person name="Bonito G."/>
            <person name="Spatafora J.W."/>
        </authorList>
    </citation>
    <scope>NUCLEOTIDE SEQUENCE [LARGE SCALE GENOMIC DNA]</scope>
    <source>
        <strain evidence="1 2">GMNB39</strain>
    </source>
</reference>
<dbReference type="AlphaFoldDB" id="A0A433CXS1"/>
<dbReference type="EMBL" id="RBNI01011146">
    <property type="protein sequence ID" value="RUP43377.1"/>
    <property type="molecule type" value="Genomic_DNA"/>
</dbReference>
<dbReference type="Proteomes" id="UP000268093">
    <property type="component" value="Unassembled WGS sequence"/>
</dbReference>
<name>A0A433CXS1_9FUNG</name>
<evidence type="ECO:0000313" key="2">
    <source>
        <dbReference type="Proteomes" id="UP000268093"/>
    </source>
</evidence>
<accession>A0A433CXS1</accession>
<organism evidence="1 2">
    <name type="scientific">Jimgerdemannia flammicorona</name>
    <dbReference type="NCBI Taxonomy" id="994334"/>
    <lineage>
        <taxon>Eukaryota</taxon>
        <taxon>Fungi</taxon>
        <taxon>Fungi incertae sedis</taxon>
        <taxon>Mucoromycota</taxon>
        <taxon>Mucoromycotina</taxon>
        <taxon>Endogonomycetes</taxon>
        <taxon>Endogonales</taxon>
        <taxon>Endogonaceae</taxon>
        <taxon>Jimgerdemannia</taxon>
    </lineage>
</organism>
<feature type="non-terminal residue" evidence="1">
    <location>
        <position position="1"/>
    </location>
</feature>
<comment type="caution">
    <text evidence="1">The sequence shown here is derived from an EMBL/GenBank/DDBJ whole genome shotgun (WGS) entry which is preliminary data.</text>
</comment>
<gene>
    <name evidence="1" type="ORF">BC936DRAFT_137271</name>
</gene>